<dbReference type="PANTHER" id="PTHR11699">
    <property type="entry name" value="ALDEHYDE DEHYDROGENASE-RELATED"/>
    <property type="match status" value="1"/>
</dbReference>
<evidence type="ECO:0000313" key="6">
    <source>
        <dbReference type="Proteomes" id="UP001363151"/>
    </source>
</evidence>
<name>A0ABR1FRH3_AURAN</name>
<dbReference type="InterPro" id="IPR015590">
    <property type="entry name" value="Aldehyde_DH_dom"/>
</dbReference>
<dbReference type="Gene3D" id="3.40.605.10">
    <property type="entry name" value="Aldehyde Dehydrogenase, Chain A, domain 1"/>
    <property type="match status" value="1"/>
</dbReference>
<feature type="domain" description="Aldehyde dehydrogenase" evidence="4">
    <location>
        <begin position="27"/>
        <end position="480"/>
    </location>
</feature>
<evidence type="ECO:0000256" key="2">
    <source>
        <dbReference type="PROSITE-ProRule" id="PRU10007"/>
    </source>
</evidence>
<gene>
    <name evidence="5" type="ORF">SO694_0024209</name>
</gene>
<keyword evidence="1 3" id="KW-0560">Oxidoreductase</keyword>
<accession>A0ABR1FRH3</accession>
<comment type="similarity">
    <text evidence="3">Belongs to the aldehyde dehydrogenase family.</text>
</comment>
<dbReference type="SUPFAM" id="SSF53720">
    <property type="entry name" value="ALDH-like"/>
    <property type="match status" value="1"/>
</dbReference>
<dbReference type="InterPro" id="IPR016163">
    <property type="entry name" value="Ald_DH_C"/>
</dbReference>
<dbReference type="InterPro" id="IPR029510">
    <property type="entry name" value="Ald_DH_CS_GLU"/>
</dbReference>
<evidence type="ECO:0000256" key="3">
    <source>
        <dbReference type="RuleBase" id="RU003345"/>
    </source>
</evidence>
<keyword evidence="6" id="KW-1185">Reference proteome</keyword>
<dbReference type="Pfam" id="PF00171">
    <property type="entry name" value="Aldedh"/>
    <property type="match status" value="1"/>
</dbReference>
<sequence length="490" mass="50861">MALRLGSLLAPRARRCASTLAADGSYAVAVDNPYSGETYCEVGYKTSAEALAAVDASAAAQRAWAAETTVEQRVAVCAKFMEAIKADADRIANDISGMMGKPVAHARGEIGGMMERCEMMMALAPKALAPDVLPAKDNFVRTIEKDPVGVVLCIAPWNYPLLTTVNCVVPAVLAGNAVAIKHSPRTPLCADAFERAFLAAGAPEGLVTALHCGHGEVEDVIAREAVGFVSFTGSVRGGREVYGAVAKHRFIDATLELGGKDPAYVAEDADVAAAAAGLVDGAMWNAGQSCCGIERVYVHESNYDEFLAAAKAEVDAFVLGDPAAAATSMGPLALPGAPAFLQGQVDDAVAKGATLLAGGAAGPDASGKGRFFTPTLLGDCDHAMSLMVDESFGPVLGVAKVAGDDDAVELMNDSAYGLSACVFTKDHDRALALSKRVATGTFFQNRCDYLDPALPWTGVKNTGKGVSLSEHGFRGVTRLRNFHAKLDASA</sequence>
<dbReference type="Gene3D" id="3.40.309.10">
    <property type="entry name" value="Aldehyde Dehydrogenase, Chain A, domain 2"/>
    <property type="match status" value="1"/>
</dbReference>
<feature type="active site" evidence="2">
    <location>
        <position position="256"/>
    </location>
</feature>
<evidence type="ECO:0000313" key="5">
    <source>
        <dbReference type="EMBL" id="KAK7236534.1"/>
    </source>
</evidence>
<comment type="caution">
    <text evidence="5">The sequence shown here is derived from an EMBL/GenBank/DDBJ whole genome shotgun (WGS) entry which is preliminary data.</text>
</comment>
<reference evidence="5 6" key="1">
    <citation type="submission" date="2024-03" db="EMBL/GenBank/DDBJ databases">
        <title>Aureococcus anophagefferens CCMP1851 and Kratosvirus quantuckense: Draft genome of a second virus-susceptible host strain in the model system.</title>
        <authorList>
            <person name="Chase E."/>
            <person name="Truchon A.R."/>
            <person name="Schepens W."/>
            <person name="Wilhelm S.W."/>
        </authorList>
    </citation>
    <scope>NUCLEOTIDE SEQUENCE [LARGE SCALE GENOMIC DNA]</scope>
    <source>
        <strain evidence="5 6">CCMP1851</strain>
    </source>
</reference>
<protein>
    <submittedName>
        <fullName evidence="5">Aldehyde dehydrogenase</fullName>
    </submittedName>
</protein>
<dbReference type="PROSITE" id="PS00687">
    <property type="entry name" value="ALDEHYDE_DEHYDR_GLU"/>
    <property type="match status" value="1"/>
</dbReference>
<evidence type="ECO:0000256" key="1">
    <source>
        <dbReference type="ARBA" id="ARBA00023002"/>
    </source>
</evidence>
<dbReference type="InterPro" id="IPR016162">
    <property type="entry name" value="Ald_DH_N"/>
</dbReference>
<organism evidence="5 6">
    <name type="scientific">Aureococcus anophagefferens</name>
    <name type="common">Harmful bloom alga</name>
    <dbReference type="NCBI Taxonomy" id="44056"/>
    <lineage>
        <taxon>Eukaryota</taxon>
        <taxon>Sar</taxon>
        <taxon>Stramenopiles</taxon>
        <taxon>Ochrophyta</taxon>
        <taxon>Pelagophyceae</taxon>
        <taxon>Pelagomonadales</taxon>
        <taxon>Pelagomonadaceae</taxon>
        <taxon>Aureococcus</taxon>
    </lineage>
</organism>
<dbReference type="InterPro" id="IPR016161">
    <property type="entry name" value="Ald_DH/histidinol_DH"/>
</dbReference>
<dbReference type="EMBL" id="JBBJCI010000273">
    <property type="protein sequence ID" value="KAK7236534.1"/>
    <property type="molecule type" value="Genomic_DNA"/>
</dbReference>
<proteinExistence type="inferred from homology"/>
<evidence type="ECO:0000259" key="4">
    <source>
        <dbReference type="Pfam" id="PF00171"/>
    </source>
</evidence>
<dbReference type="Proteomes" id="UP001363151">
    <property type="component" value="Unassembled WGS sequence"/>
</dbReference>